<dbReference type="PANTHER" id="PTHR34229:SF1">
    <property type="entry name" value="METAL TRANSPORT PROTEIN HI_1621-RELATED"/>
    <property type="match status" value="1"/>
</dbReference>
<evidence type="ECO:0000256" key="4">
    <source>
        <dbReference type="ARBA" id="ARBA00022692"/>
    </source>
</evidence>
<dbReference type="GO" id="GO:0000041">
    <property type="term" value="P:transition metal ion transport"/>
    <property type="evidence" value="ECO:0007669"/>
    <property type="project" value="InterPro"/>
</dbReference>
<evidence type="ECO:0000256" key="1">
    <source>
        <dbReference type="ARBA" id="ARBA00004651"/>
    </source>
</evidence>
<evidence type="ECO:0000256" key="7">
    <source>
        <dbReference type="SAM" id="Phobius"/>
    </source>
</evidence>
<dbReference type="Pfam" id="PF01891">
    <property type="entry name" value="CbiM"/>
    <property type="match status" value="1"/>
</dbReference>
<evidence type="ECO:0000313" key="9">
    <source>
        <dbReference type="Proteomes" id="UP000826722"/>
    </source>
</evidence>
<proteinExistence type="predicted"/>
<feature type="transmembrane region" description="Helical" evidence="7">
    <location>
        <begin position="107"/>
        <end position="126"/>
    </location>
</feature>
<feature type="transmembrane region" description="Helical" evidence="7">
    <location>
        <begin position="7"/>
        <end position="28"/>
    </location>
</feature>
<keyword evidence="3" id="KW-1003">Cell membrane</keyword>
<gene>
    <name evidence="8" type="ORF">ZMTM_04550</name>
</gene>
<keyword evidence="6 7" id="KW-0472">Membrane</keyword>
<sequence length="222" mass="25167">MNFPDGLLPATLLWTANILAVFILYLAVRTADWRLLKNETWQHVFLGSSATLILLWSIKAGIKPALDFHMLGATLLSLMFGWQFALMALSLVLLGITVFGMAGWESLGLNFMLMGIIPALFSYNFFRWVDRKLPNHFFIYVYVTSFASAALAITLCGIAAILVLSLFGVYTDHYLTQNYLPYFILMAWSEALLTGMAVTMMAVYRPEWLVTFSDKRYLDNED</sequence>
<feature type="transmembrane region" description="Helical" evidence="7">
    <location>
        <begin position="179"/>
        <end position="204"/>
    </location>
</feature>
<evidence type="ECO:0000256" key="5">
    <source>
        <dbReference type="ARBA" id="ARBA00022989"/>
    </source>
</evidence>
<keyword evidence="2" id="KW-0813">Transport</keyword>
<feature type="transmembrane region" description="Helical" evidence="7">
    <location>
        <begin position="138"/>
        <end position="167"/>
    </location>
</feature>
<dbReference type="AlphaFoldDB" id="A0A8D5G9N4"/>
<dbReference type="RefSeq" id="WP_221764748.1">
    <property type="nucleotide sequence ID" value="NZ_AP024110.1"/>
</dbReference>
<protein>
    <submittedName>
        <fullName evidence="8">Membrane protein</fullName>
    </submittedName>
</protein>
<reference evidence="8" key="1">
    <citation type="journal article" date="2021" name="Arch. Microbiol.">
        <title>Methyloradius palustris gen. nov., sp. nov., a methanol-oxidizing bacterium isolated from snow.</title>
        <authorList>
            <person name="Miyadera T."/>
            <person name="Kojima H."/>
            <person name="Fukui M."/>
        </authorList>
    </citation>
    <scope>NUCLEOTIDE SEQUENCE</scope>
    <source>
        <strain evidence="8">Zm11</strain>
    </source>
</reference>
<accession>A0A8D5G9N4</accession>
<keyword evidence="5 7" id="KW-1133">Transmembrane helix</keyword>
<dbReference type="GO" id="GO:0005886">
    <property type="term" value="C:plasma membrane"/>
    <property type="evidence" value="ECO:0007669"/>
    <property type="project" value="UniProtKB-SubCell"/>
</dbReference>
<dbReference type="Gene3D" id="1.10.1760.20">
    <property type="match status" value="1"/>
</dbReference>
<dbReference type="InterPro" id="IPR002751">
    <property type="entry name" value="CbiM/NikMN"/>
</dbReference>
<evidence type="ECO:0000256" key="3">
    <source>
        <dbReference type="ARBA" id="ARBA00022475"/>
    </source>
</evidence>
<evidence type="ECO:0000313" key="8">
    <source>
        <dbReference type="EMBL" id="BCM24196.1"/>
    </source>
</evidence>
<comment type="subcellular location">
    <subcellularLocation>
        <location evidence="1">Cell membrane</location>
        <topology evidence="1">Multi-pass membrane protein</topology>
    </subcellularLocation>
</comment>
<name>A0A8D5G9N4_9PROT</name>
<evidence type="ECO:0000256" key="2">
    <source>
        <dbReference type="ARBA" id="ARBA00022448"/>
    </source>
</evidence>
<feature type="transmembrane region" description="Helical" evidence="7">
    <location>
        <begin position="70"/>
        <end position="101"/>
    </location>
</feature>
<keyword evidence="4 7" id="KW-0812">Transmembrane</keyword>
<feature type="transmembrane region" description="Helical" evidence="7">
    <location>
        <begin position="40"/>
        <end position="58"/>
    </location>
</feature>
<keyword evidence="9" id="KW-1185">Reference proteome</keyword>
<evidence type="ECO:0000256" key="6">
    <source>
        <dbReference type="ARBA" id="ARBA00023136"/>
    </source>
</evidence>
<dbReference type="EMBL" id="AP024110">
    <property type="protein sequence ID" value="BCM24196.1"/>
    <property type="molecule type" value="Genomic_DNA"/>
</dbReference>
<dbReference type="PANTHER" id="PTHR34229">
    <property type="entry name" value="METAL TRANSPORT PROTEIN HI_1621-RELATED"/>
    <property type="match status" value="1"/>
</dbReference>
<dbReference type="KEGG" id="mpau:ZMTM_04550"/>
<organism evidence="8 9">
    <name type="scientific">Methyloradius palustris</name>
    <dbReference type="NCBI Taxonomy" id="2778876"/>
    <lineage>
        <taxon>Bacteria</taxon>
        <taxon>Pseudomonadati</taxon>
        <taxon>Pseudomonadota</taxon>
        <taxon>Betaproteobacteria</taxon>
        <taxon>Nitrosomonadales</taxon>
        <taxon>Methylophilaceae</taxon>
        <taxon>Methyloradius</taxon>
    </lineage>
</organism>
<dbReference type="Proteomes" id="UP000826722">
    <property type="component" value="Chromosome"/>
</dbReference>